<dbReference type="RefSeq" id="XP_022504654.1">
    <property type="nucleotide sequence ID" value="XM_022639346.1"/>
</dbReference>
<accession>A0A178DDB2</accession>
<proteinExistence type="predicted"/>
<name>A0A178DDB2_9EURO</name>
<dbReference type="Proteomes" id="UP000185904">
    <property type="component" value="Unassembled WGS sequence"/>
</dbReference>
<dbReference type="EMBL" id="LVCJ01000004">
    <property type="protein sequence ID" value="OAL39642.1"/>
    <property type="molecule type" value="Genomic_DNA"/>
</dbReference>
<dbReference type="AlphaFoldDB" id="A0A178DDB2"/>
<dbReference type="InterPro" id="IPR021851">
    <property type="entry name" value="DUF3455"/>
</dbReference>
<dbReference type="GeneID" id="34584464"/>
<gene>
    <name evidence="2" type="ORF">AYO20_01039</name>
</gene>
<evidence type="ECO:0000313" key="2">
    <source>
        <dbReference type="EMBL" id="OAL39642.1"/>
    </source>
</evidence>
<organism evidence="2 3">
    <name type="scientific">Fonsecaea nubica</name>
    <dbReference type="NCBI Taxonomy" id="856822"/>
    <lineage>
        <taxon>Eukaryota</taxon>
        <taxon>Fungi</taxon>
        <taxon>Dikarya</taxon>
        <taxon>Ascomycota</taxon>
        <taxon>Pezizomycotina</taxon>
        <taxon>Eurotiomycetes</taxon>
        <taxon>Chaetothyriomycetidae</taxon>
        <taxon>Chaetothyriales</taxon>
        <taxon>Herpotrichiellaceae</taxon>
        <taxon>Fonsecaea</taxon>
    </lineage>
</organism>
<dbReference type="Pfam" id="PF11937">
    <property type="entry name" value="DUF3455"/>
    <property type="match status" value="1"/>
</dbReference>
<keyword evidence="3" id="KW-1185">Reference proteome</keyword>
<keyword evidence="1" id="KW-0732">Signal</keyword>
<comment type="caution">
    <text evidence="2">The sequence shown here is derived from an EMBL/GenBank/DDBJ whole genome shotgun (WGS) entry which is preliminary data.</text>
</comment>
<dbReference type="OrthoDB" id="1859733at2759"/>
<sequence>MVAVTSILWLAAIFLLGFVKDSNSARRFDRRSDLDYVPPINASAAASWSVPLQGSKTCDPNKACEINQAAPRRHSLTALGTDSLSPPAPGKPLQYLAIARGLYMYLCAGNGPSEPAKFQSQSTQLYDAAPLIQNLPNEAAFHALPAKLHDFDYEQLRNSTLECMGTIGTVNDTAIITLFDIATFEALPYESVLAPDNPGSNSRWAHSVSPKGDWDIYRVEVAGGAPPVCDSQRLMAEEEYTAEYWFFYSGGEDIWTPNDITKEALIDSIDLPAFI</sequence>
<feature type="chain" id="PRO_5008084189" evidence="1">
    <location>
        <begin position="25"/>
        <end position="275"/>
    </location>
</feature>
<evidence type="ECO:0000256" key="1">
    <source>
        <dbReference type="SAM" id="SignalP"/>
    </source>
</evidence>
<evidence type="ECO:0000313" key="3">
    <source>
        <dbReference type="Proteomes" id="UP000185904"/>
    </source>
</evidence>
<protein>
    <submittedName>
        <fullName evidence="2">Uncharacterized protein</fullName>
    </submittedName>
</protein>
<reference evidence="2 3" key="1">
    <citation type="submission" date="2016-03" db="EMBL/GenBank/DDBJ databases">
        <title>The draft genome sequence of Fonsecaea nubica causative agent of cutaneous subcutaneous infection in human host.</title>
        <authorList>
            <person name="Costa F."/>
            <person name="Sybren D.H."/>
            <person name="Raittz R.T."/>
            <person name="Weiss V.A."/>
            <person name="Leao A.C."/>
            <person name="Gomes R."/>
            <person name="De Souza E.M."/>
            <person name="Pedrosa F.O."/>
            <person name="Steffens M.B."/>
            <person name="Bombassaro A."/>
            <person name="Tadra-Sfeir M.Z."/>
            <person name="Moreno L.F."/>
            <person name="Najafzadeh M.J."/>
            <person name="Felipe M.S."/>
            <person name="Teixeira M."/>
            <person name="Sun J."/>
            <person name="Xi L."/>
            <person name="Castro M.A."/>
            <person name="Vicente V.A."/>
        </authorList>
    </citation>
    <scope>NUCLEOTIDE SEQUENCE [LARGE SCALE GENOMIC DNA]</scope>
    <source>
        <strain evidence="2 3">CBS 269.64</strain>
    </source>
</reference>
<feature type="signal peptide" evidence="1">
    <location>
        <begin position="1"/>
        <end position="24"/>
    </location>
</feature>